<evidence type="ECO:0000313" key="4">
    <source>
        <dbReference type="Proteomes" id="UP000825799"/>
    </source>
</evidence>
<keyword evidence="4" id="KW-1185">Reference proteome</keyword>
<reference evidence="3 4" key="1">
    <citation type="submission" date="2021-08" db="EMBL/GenBank/DDBJ databases">
        <title>Devosia salina sp. nov., isolated from the South China Sea sediment.</title>
        <authorList>
            <person name="Zhou Z."/>
        </authorList>
    </citation>
    <scope>NUCLEOTIDE SEQUENCE [LARGE SCALE GENOMIC DNA]</scope>
    <source>
        <strain evidence="3 4">SCS-3</strain>
    </source>
</reference>
<protein>
    <recommendedName>
        <fullName evidence="5">Flagellar assembly protein FliH/Type III secretion system HrpE domain-containing protein</fullName>
    </recommendedName>
</protein>
<evidence type="ECO:0000313" key="3">
    <source>
        <dbReference type="EMBL" id="QYO76174.1"/>
    </source>
</evidence>
<evidence type="ECO:0008006" key="5">
    <source>
        <dbReference type="Google" id="ProtNLM"/>
    </source>
</evidence>
<dbReference type="PANTHER" id="PTHR34982:SF1">
    <property type="entry name" value="FLAGELLAR ASSEMBLY PROTEIN FLIH"/>
    <property type="match status" value="1"/>
</dbReference>
<dbReference type="Proteomes" id="UP000825799">
    <property type="component" value="Chromosome"/>
</dbReference>
<dbReference type="EMBL" id="CP080590">
    <property type="protein sequence ID" value="QYO76174.1"/>
    <property type="molecule type" value="Genomic_DNA"/>
</dbReference>
<proteinExistence type="predicted"/>
<keyword evidence="2" id="KW-0653">Protein transport</keyword>
<evidence type="ECO:0000256" key="2">
    <source>
        <dbReference type="ARBA" id="ARBA00022927"/>
    </source>
</evidence>
<dbReference type="RefSeq" id="WP_220304664.1">
    <property type="nucleotide sequence ID" value="NZ_CP080590.1"/>
</dbReference>
<name>A0ABX8WDM1_9HYPH</name>
<dbReference type="PANTHER" id="PTHR34982">
    <property type="entry name" value="YOP PROTEINS TRANSLOCATION PROTEIN L"/>
    <property type="match status" value="1"/>
</dbReference>
<sequence>MASPARFTFDLDLEPRAIRKAATPKPVPTIPEDVVAQLIANAREEAYAEGLKAGEQNAASMAAQTIAAAAGSLATQTARMSAALDEARNDHHQEAVELALSVGRKLALHLVARFPLTELEALVAECLPSLSGVPHLVIRCHPDLADAIRDVATAQMAHAGFAGRLVVMGDPDIRLGDGRLEWVDGGLVRDIADTARQIDRQIATYLASRTRGQHKENGS</sequence>
<gene>
    <name evidence="3" type="ORF">K1X15_16395</name>
</gene>
<evidence type="ECO:0000256" key="1">
    <source>
        <dbReference type="ARBA" id="ARBA00022448"/>
    </source>
</evidence>
<organism evidence="3 4">
    <name type="scientific">Devosia salina</name>
    <dbReference type="NCBI Taxonomy" id="2860336"/>
    <lineage>
        <taxon>Bacteria</taxon>
        <taxon>Pseudomonadati</taxon>
        <taxon>Pseudomonadota</taxon>
        <taxon>Alphaproteobacteria</taxon>
        <taxon>Hyphomicrobiales</taxon>
        <taxon>Devosiaceae</taxon>
        <taxon>Devosia</taxon>
    </lineage>
</organism>
<keyword evidence="1" id="KW-0813">Transport</keyword>
<accession>A0ABX8WDM1</accession>
<dbReference type="InterPro" id="IPR051472">
    <property type="entry name" value="T3SS_Stator/FliH"/>
</dbReference>